<gene>
    <name evidence="3" type="ORF">HHL25_20875</name>
</gene>
<feature type="transmembrane region" description="Helical" evidence="2">
    <location>
        <begin position="7"/>
        <end position="25"/>
    </location>
</feature>
<keyword evidence="2" id="KW-1133">Transmembrane helix</keyword>
<feature type="region of interest" description="Disordered" evidence="1">
    <location>
        <begin position="59"/>
        <end position="93"/>
    </location>
</feature>
<reference evidence="3 4" key="1">
    <citation type="submission" date="2020-04" db="EMBL/GenBank/DDBJ databases">
        <title>Rhizobium sp. S-51 isolated from soil.</title>
        <authorList>
            <person name="Dahal R.H."/>
        </authorList>
    </citation>
    <scope>NUCLEOTIDE SEQUENCE [LARGE SCALE GENOMIC DNA]</scope>
    <source>
        <strain evidence="3 4">S-51</strain>
    </source>
</reference>
<comment type="caution">
    <text evidence="3">The sequence shown here is derived from an EMBL/GenBank/DDBJ whole genome shotgun (WGS) entry which is preliminary data.</text>
</comment>
<keyword evidence="4" id="KW-1185">Reference proteome</keyword>
<keyword evidence="2" id="KW-0812">Transmembrane</keyword>
<evidence type="ECO:0000313" key="3">
    <source>
        <dbReference type="EMBL" id="NML76594.1"/>
    </source>
</evidence>
<organism evidence="3 4">
    <name type="scientific">Rhizobium terricola</name>
    <dbReference type="NCBI Taxonomy" id="2728849"/>
    <lineage>
        <taxon>Bacteria</taxon>
        <taxon>Pseudomonadati</taxon>
        <taxon>Pseudomonadota</taxon>
        <taxon>Alphaproteobacteria</taxon>
        <taxon>Hyphomicrobiales</taxon>
        <taxon>Rhizobiaceae</taxon>
        <taxon>Rhizobium/Agrobacterium group</taxon>
        <taxon>Rhizobium</taxon>
    </lineage>
</organism>
<dbReference type="InterPro" id="IPR024239">
    <property type="entry name" value="SyrA"/>
</dbReference>
<proteinExistence type="predicted"/>
<evidence type="ECO:0000313" key="4">
    <source>
        <dbReference type="Proteomes" id="UP000541470"/>
    </source>
</evidence>
<name>A0A7Y0B010_9HYPH</name>
<feature type="compositionally biased region" description="Polar residues" evidence="1">
    <location>
        <begin position="81"/>
        <end position="93"/>
    </location>
</feature>
<dbReference type="EMBL" id="JABBGK010000007">
    <property type="protein sequence ID" value="NML76594.1"/>
    <property type="molecule type" value="Genomic_DNA"/>
</dbReference>
<dbReference type="Proteomes" id="UP000541470">
    <property type="component" value="Unassembled WGS sequence"/>
</dbReference>
<evidence type="ECO:0000256" key="1">
    <source>
        <dbReference type="SAM" id="MobiDB-lite"/>
    </source>
</evidence>
<dbReference type="Pfam" id="PF11089">
    <property type="entry name" value="SyrA"/>
    <property type="match status" value="1"/>
</dbReference>
<accession>A0A7Y0B010</accession>
<sequence length="93" mass="9555">MYGPRVFLSMIGALVVFAIGTYALTGSIGSTALQTLICAVLLQVGYFAGVLYLVAKASREKASAASTSETVKTDTDAKAAQVSSLKTPGHSNP</sequence>
<dbReference type="RefSeq" id="WP_169595170.1">
    <property type="nucleotide sequence ID" value="NZ_JABBGK010000007.1"/>
</dbReference>
<evidence type="ECO:0000256" key="2">
    <source>
        <dbReference type="SAM" id="Phobius"/>
    </source>
</evidence>
<protein>
    <submittedName>
        <fullName evidence="3">Exopolysaccharide production repressor exox</fullName>
    </submittedName>
</protein>
<dbReference type="AlphaFoldDB" id="A0A7Y0B010"/>
<feature type="transmembrane region" description="Helical" evidence="2">
    <location>
        <begin position="31"/>
        <end position="54"/>
    </location>
</feature>
<keyword evidence="2" id="KW-0472">Membrane</keyword>